<feature type="domain" description="Disease resistance protein winged helix" evidence="1">
    <location>
        <begin position="1"/>
        <end position="48"/>
    </location>
</feature>
<reference evidence="3 4" key="1">
    <citation type="journal article" date="2024" name="Plant Biotechnol. J.">
        <title>Dendrobium thyrsiflorum genome and its molecular insights into genes involved in important horticultural traits.</title>
        <authorList>
            <person name="Chen B."/>
            <person name="Wang J.Y."/>
            <person name="Zheng P.J."/>
            <person name="Li K.L."/>
            <person name="Liang Y.M."/>
            <person name="Chen X.F."/>
            <person name="Zhang C."/>
            <person name="Zhao X."/>
            <person name="He X."/>
            <person name="Zhang G.Q."/>
            <person name="Liu Z.J."/>
            <person name="Xu Q."/>
        </authorList>
    </citation>
    <scope>NUCLEOTIDE SEQUENCE [LARGE SCALE GENOMIC DNA]</scope>
    <source>
        <strain evidence="3">GZMU011</strain>
    </source>
</reference>
<dbReference type="Proteomes" id="UP001552299">
    <property type="component" value="Unassembled WGS sequence"/>
</dbReference>
<feature type="domain" description="R13L1/DRL21-like LRR repeat region" evidence="2">
    <location>
        <begin position="223"/>
        <end position="350"/>
    </location>
</feature>
<dbReference type="AlphaFoldDB" id="A0ABD0VGA5"/>
<evidence type="ECO:0000259" key="1">
    <source>
        <dbReference type="Pfam" id="PF23559"/>
    </source>
</evidence>
<dbReference type="InterPro" id="IPR056789">
    <property type="entry name" value="LRR_R13L1-DRL21"/>
</dbReference>
<dbReference type="InterPro" id="IPR032675">
    <property type="entry name" value="LRR_dom_sf"/>
</dbReference>
<dbReference type="SUPFAM" id="SSF52058">
    <property type="entry name" value="L domain-like"/>
    <property type="match status" value="1"/>
</dbReference>
<dbReference type="Pfam" id="PF25019">
    <property type="entry name" value="LRR_R13L1-DRL21"/>
    <property type="match status" value="1"/>
</dbReference>
<dbReference type="Gene3D" id="3.80.10.10">
    <property type="entry name" value="Ribonuclease Inhibitor"/>
    <property type="match status" value="1"/>
</dbReference>
<dbReference type="EMBL" id="JANQDX010000007">
    <property type="protein sequence ID" value="KAL0921641.1"/>
    <property type="molecule type" value="Genomic_DNA"/>
</dbReference>
<gene>
    <name evidence="3" type="ORF">M5K25_008735</name>
</gene>
<accession>A0ABD0VGA5</accession>
<comment type="caution">
    <text evidence="3">The sequence shown here is derived from an EMBL/GenBank/DDBJ whole genome shotgun (WGS) entry which is preliminary data.</text>
</comment>
<evidence type="ECO:0000313" key="4">
    <source>
        <dbReference type="Proteomes" id="UP001552299"/>
    </source>
</evidence>
<organism evidence="3 4">
    <name type="scientific">Dendrobium thyrsiflorum</name>
    <name type="common">Pinecone-like raceme dendrobium</name>
    <name type="synonym">Orchid</name>
    <dbReference type="NCBI Taxonomy" id="117978"/>
    <lineage>
        <taxon>Eukaryota</taxon>
        <taxon>Viridiplantae</taxon>
        <taxon>Streptophyta</taxon>
        <taxon>Embryophyta</taxon>
        <taxon>Tracheophyta</taxon>
        <taxon>Spermatophyta</taxon>
        <taxon>Magnoliopsida</taxon>
        <taxon>Liliopsida</taxon>
        <taxon>Asparagales</taxon>
        <taxon>Orchidaceae</taxon>
        <taxon>Epidendroideae</taxon>
        <taxon>Malaxideae</taxon>
        <taxon>Dendrobiinae</taxon>
        <taxon>Dendrobium</taxon>
    </lineage>
</organism>
<name>A0ABD0VGA5_DENTH</name>
<dbReference type="PANTHER" id="PTHR47186:SF3">
    <property type="entry name" value="OS09G0267800 PROTEIN"/>
    <property type="match status" value="1"/>
</dbReference>
<proteinExistence type="predicted"/>
<keyword evidence="4" id="KW-1185">Reference proteome</keyword>
<dbReference type="PANTHER" id="PTHR47186">
    <property type="entry name" value="LEUCINE-RICH REPEAT-CONTAINING PROTEIN 57"/>
    <property type="match status" value="1"/>
</dbReference>
<sequence length="395" mass="46385">MWIALGFIQPSRGMTMEDIGGRYFDVLVKKNLFDKVRGRYKMHDLIHESASNFFAQECGKLVDDEESSVKISKTIRHLSVQTTNPDIIKKIGQFKYLHSLILFYKTSDQDLCNVLFEIFKASRSLRLLYIYVARLEIIPEEIGNLIHLLYLKITFRSLTMLPRSLCNLYHLQYLIFYWLGISREVKFDDSLPIDINNLCNLRDMKLPWNFISSIYKIGKLKSLQELNMFHFRDVSGINGLENVKDAEEACSAKLCEKRRLIDLTLCWSWSHTDSRNTDLDENVLDNLQPPKCLRNLGIKRYMGIRSAIWMNNVNPIFNLEMINLTDCLEWETLPPFGQLPFLKYLKLEEMPEEQMSLAHLLGFRREKPRNRKQARKRSKEINDLNSFQSSTVSYL</sequence>
<dbReference type="Pfam" id="PF23559">
    <property type="entry name" value="WHD_DRP"/>
    <property type="match status" value="1"/>
</dbReference>
<evidence type="ECO:0000259" key="2">
    <source>
        <dbReference type="Pfam" id="PF25019"/>
    </source>
</evidence>
<evidence type="ECO:0000313" key="3">
    <source>
        <dbReference type="EMBL" id="KAL0921641.1"/>
    </source>
</evidence>
<dbReference type="InterPro" id="IPR058922">
    <property type="entry name" value="WHD_DRP"/>
</dbReference>
<protein>
    <submittedName>
        <fullName evidence="3">Uncharacterized protein</fullName>
    </submittedName>
</protein>